<sequence>MRAGRTVAVAAGGLLLMGGLAACGGDDGGGGQDTEQESQESADQQGDQGDDTAEEPADTAPRGEGMDGTWAPINDSPIETLTVTGEDAETTGALACPGTLTSEGGETRIELACGTPDEQRSAGTVELDPDGTHLVISWDGPEWGGMIDSFTPAG</sequence>
<evidence type="ECO:0008006" key="5">
    <source>
        <dbReference type="Google" id="ProtNLM"/>
    </source>
</evidence>
<dbReference type="EMBL" id="JAVREV010000018">
    <property type="protein sequence ID" value="MDT0446218.1"/>
    <property type="molecule type" value="Genomic_DNA"/>
</dbReference>
<feature type="signal peptide" evidence="2">
    <location>
        <begin position="1"/>
        <end position="21"/>
    </location>
</feature>
<keyword evidence="4" id="KW-1185">Reference proteome</keyword>
<feature type="chain" id="PRO_5045331691" description="Lipoprotein" evidence="2">
    <location>
        <begin position="22"/>
        <end position="154"/>
    </location>
</feature>
<evidence type="ECO:0000256" key="1">
    <source>
        <dbReference type="SAM" id="MobiDB-lite"/>
    </source>
</evidence>
<comment type="caution">
    <text evidence="3">The sequence shown here is derived from an EMBL/GenBank/DDBJ whole genome shotgun (WGS) entry which is preliminary data.</text>
</comment>
<evidence type="ECO:0000313" key="4">
    <source>
        <dbReference type="Proteomes" id="UP001183615"/>
    </source>
</evidence>
<feature type="compositionally biased region" description="Gly residues" evidence="1">
    <location>
        <begin position="21"/>
        <end position="32"/>
    </location>
</feature>
<reference evidence="4" key="1">
    <citation type="submission" date="2023-07" db="EMBL/GenBank/DDBJ databases">
        <title>30 novel species of actinomycetes from the DSMZ collection.</title>
        <authorList>
            <person name="Nouioui I."/>
        </authorList>
    </citation>
    <scope>NUCLEOTIDE SEQUENCE [LARGE SCALE GENOMIC DNA]</scope>
    <source>
        <strain evidence="4">DSM 41886</strain>
    </source>
</reference>
<evidence type="ECO:0000256" key="2">
    <source>
        <dbReference type="SAM" id="SignalP"/>
    </source>
</evidence>
<feature type="compositionally biased region" description="Acidic residues" evidence="1">
    <location>
        <begin position="48"/>
        <end position="57"/>
    </location>
</feature>
<protein>
    <recommendedName>
        <fullName evidence="5">Lipoprotein</fullName>
    </recommendedName>
</protein>
<dbReference type="RefSeq" id="WP_311620377.1">
    <property type="nucleotide sequence ID" value="NZ_JAVREV010000018.1"/>
</dbReference>
<feature type="region of interest" description="Disordered" evidence="1">
    <location>
        <begin position="19"/>
        <end position="77"/>
    </location>
</feature>
<gene>
    <name evidence="3" type="ORF">RM779_27025</name>
</gene>
<organism evidence="3 4">
    <name type="scientific">Streptomyces johnsoniae</name>
    <dbReference type="NCBI Taxonomy" id="3075532"/>
    <lineage>
        <taxon>Bacteria</taxon>
        <taxon>Bacillati</taxon>
        <taxon>Actinomycetota</taxon>
        <taxon>Actinomycetes</taxon>
        <taxon>Kitasatosporales</taxon>
        <taxon>Streptomycetaceae</taxon>
        <taxon>Streptomyces</taxon>
    </lineage>
</organism>
<keyword evidence="2" id="KW-0732">Signal</keyword>
<dbReference type="Proteomes" id="UP001183615">
    <property type="component" value="Unassembled WGS sequence"/>
</dbReference>
<dbReference type="PROSITE" id="PS51257">
    <property type="entry name" value="PROKAR_LIPOPROTEIN"/>
    <property type="match status" value="1"/>
</dbReference>
<name>A0ABU2SBB2_9ACTN</name>
<proteinExistence type="predicted"/>
<accession>A0ABU2SBB2</accession>
<evidence type="ECO:0000313" key="3">
    <source>
        <dbReference type="EMBL" id="MDT0446218.1"/>
    </source>
</evidence>